<dbReference type="InterPro" id="IPR015947">
    <property type="entry name" value="PUA-like_sf"/>
</dbReference>
<feature type="domain" description="ASCH" evidence="1">
    <location>
        <begin position="37"/>
        <end position="159"/>
    </location>
</feature>
<dbReference type="PANTHER" id="PTHR39203:SF1">
    <property type="entry name" value="CYTOPLASMIC PROTEIN"/>
    <property type="match status" value="1"/>
</dbReference>
<dbReference type="InterPro" id="IPR007374">
    <property type="entry name" value="ASCH_domain"/>
</dbReference>
<dbReference type="InterPro" id="IPR009326">
    <property type="entry name" value="DUF984"/>
</dbReference>
<keyword evidence="3" id="KW-1185">Reference proteome</keyword>
<name>A0A4P6N026_9MICO</name>
<protein>
    <submittedName>
        <fullName evidence="2">ASCH domain-containing protein</fullName>
    </submittedName>
</protein>
<dbReference type="STRING" id="1216970.GCA_001570985_02657"/>
<evidence type="ECO:0000259" key="1">
    <source>
        <dbReference type="SMART" id="SM01022"/>
    </source>
</evidence>
<proteinExistence type="predicted"/>
<dbReference type="RefSeq" id="WP_130630887.1">
    <property type="nucleotide sequence ID" value="NZ_CP036164.1"/>
</dbReference>
<gene>
    <name evidence="2" type="ORF">EXU32_16555</name>
</gene>
<evidence type="ECO:0000313" key="3">
    <source>
        <dbReference type="Proteomes" id="UP000290408"/>
    </source>
</evidence>
<evidence type="ECO:0000313" key="2">
    <source>
        <dbReference type="EMBL" id="QBF47710.1"/>
    </source>
</evidence>
<accession>A0A4P6N026</accession>
<dbReference type="PANTHER" id="PTHR39203">
    <property type="entry name" value="CYTOPLASMIC PROTEIN-RELATED"/>
    <property type="match status" value="1"/>
</dbReference>
<dbReference type="SMART" id="SM01022">
    <property type="entry name" value="ASCH"/>
    <property type="match status" value="1"/>
</dbReference>
<sequence length="167" mass="18515">MDDIEAFWQRAQRHAELATVNSYMGESPMALLRPPAWAFGATPEQADELLALVIDGTKTSTSSALWDYEAEGEDLPTEGTLGIVTDGRGAPRALVVTSRVRTVPFDQVDEEHARAEGEGDRSLDHWRQVHEAFFTEHASHDRGFAPDMPVVLEDLRVIYSEPADAPR</sequence>
<organism evidence="2 3">
    <name type="scientific">Janibacter limosus</name>
    <dbReference type="NCBI Taxonomy" id="53458"/>
    <lineage>
        <taxon>Bacteria</taxon>
        <taxon>Bacillati</taxon>
        <taxon>Actinomycetota</taxon>
        <taxon>Actinomycetes</taxon>
        <taxon>Micrococcales</taxon>
        <taxon>Intrasporangiaceae</taxon>
        <taxon>Janibacter</taxon>
    </lineage>
</organism>
<dbReference type="Gene3D" id="3.10.400.10">
    <property type="entry name" value="Sulfate adenylyltransferase"/>
    <property type="match status" value="1"/>
</dbReference>
<dbReference type="Proteomes" id="UP000290408">
    <property type="component" value="Chromosome"/>
</dbReference>
<reference evidence="2 3" key="1">
    <citation type="submission" date="2019-02" db="EMBL/GenBank/DDBJ databases">
        <title>Genomic data mining of an Antarctic deep-sea actinobacterium, Janibacterlimosus P3-3-X1.</title>
        <authorList>
            <person name="Liao L."/>
            <person name="Chen B."/>
        </authorList>
    </citation>
    <scope>NUCLEOTIDE SEQUENCE [LARGE SCALE GENOMIC DNA]</scope>
    <source>
        <strain evidence="2 3">P3-3-X1</strain>
    </source>
</reference>
<dbReference type="OrthoDB" id="9807542at2"/>
<dbReference type="CDD" id="cd06553">
    <property type="entry name" value="ASCH_Ef3133_like"/>
    <property type="match status" value="1"/>
</dbReference>
<dbReference type="EMBL" id="CP036164">
    <property type="protein sequence ID" value="QBF47710.1"/>
    <property type="molecule type" value="Genomic_DNA"/>
</dbReference>
<dbReference type="SUPFAM" id="SSF88697">
    <property type="entry name" value="PUA domain-like"/>
    <property type="match status" value="1"/>
</dbReference>
<dbReference type="AlphaFoldDB" id="A0A4P6N026"/>
<dbReference type="Pfam" id="PF04266">
    <property type="entry name" value="ASCH"/>
    <property type="match status" value="1"/>
</dbReference>
<dbReference type="KEGG" id="jli:EXU32_16555"/>